<organism evidence="1">
    <name type="scientific">uncultured Desulfobacterium sp</name>
    <dbReference type="NCBI Taxonomy" id="201089"/>
    <lineage>
        <taxon>Bacteria</taxon>
        <taxon>Pseudomonadati</taxon>
        <taxon>Thermodesulfobacteriota</taxon>
        <taxon>Desulfobacteria</taxon>
        <taxon>Desulfobacterales</taxon>
        <taxon>Desulfobacteriaceae</taxon>
        <taxon>Desulfobacterium</taxon>
        <taxon>environmental samples</taxon>
    </lineage>
</organism>
<dbReference type="AlphaFoldDB" id="E1YGE8"/>
<sequence length="142" mass="15789">MEIVAGENACYTLLAFICLKMELHWKSNPIGKVRENLPFFQKPADKNFTQKLDSTQNVANSILLGLSGSGQVQPSYWVDPKIGVQYLINVRAPEYAMDSIQELNAMPISAGKLNTSGTSNAQILSNLATLHRVYRRSSRIMT</sequence>
<accession>E1YGE8</accession>
<gene>
    <name evidence="1" type="ORF">N47_J06230</name>
</gene>
<evidence type="ECO:0000313" key="1">
    <source>
        <dbReference type="EMBL" id="CBX29642.1"/>
    </source>
</evidence>
<dbReference type="EMBL" id="FR695872">
    <property type="protein sequence ID" value="CBX29642.1"/>
    <property type="molecule type" value="Genomic_DNA"/>
</dbReference>
<reference evidence="1" key="1">
    <citation type="journal article" date="2011" name="Environ. Microbiol.">
        <title>Genomic insights into the metabolic potential of the polycyclic aromatic hydrocarbon degrading sulfate-reducing Deltaproteobacterium N47.</title>
        <authorList>
            <person name="Bergmann F."/>
            <person name="Selesi D."/>
            <person name="Weinmaier T."/>
            <person name="Tischler P."/>
            <person name="Rattei T."/>
            <person name="Meckenstock R.U."/>
        </authorList>
    </citation>
    <scope>NUCLEOTIDE SEQUENCE</scope>
</reference>
<name>E1YGE8_9BACT</name>
<protein>
    <submittedName>
        <fullName evidence="1">Uncharacterized protein</fullName>
    </submittedName>
</protein>
<proteinExistence type="predicted"/>